<feature type="transmembrane region" description="Helical" evidence="9">
    <location>
        <begin position="111"/>
        <end position="131"/>
    </location>
</feature>
<gene>
    <name evidence="11" type="ORF">FHR36_006705</name>
</gene>
<evidence type="ECO:0000256" key="6">
    <source>
        <dbReference type="ARBA" id="ARBA00023136"/>
    </source>
</evidence>
<dbReference type="NCBIfam" id="TIGR00711">
    <property type="entry name" value="efflux_EmrB"/>
    <property type="match status" value="1"/>
</dbReference>
<dbReference type="EMBL" id="JAMZDX010000007">
    <property type="protein sequence ID" value="MCP2313506.1"/>
    <property type="molecule type" value="Genomic_DNA"/>
</dbReference>
<evidence type="ECO:0000256" key="1">
    <source>
        <dbReference type="ARBA" id="ARBA00004651"/>
    </source>
</evidence>
<accession>A0ABT1J7T5</accession>
<dbReference type="Proteomes" id="UP001206483">
    <property type="component" value="Unassembled WGS sequence"/>
</dbReference>
<feature type="transmembrane region" description="Helical" evidence="9">
    <location>
        <begin position="430"/>
        <end position="450"/>
    </location>
</feature>
<keyword evidence="3" id="KW-1003">Cell membrane</keyword>
<feature type="transmembrane region" description="Helical" evidence="9">
    <location>
        <begin position="201"/>
        <end position="229"/>
    </location>
</feature>
<sequence>MRRTDPAALRRRVVVPGASYAAVRPRAGRRSTLMVRFEATEGVRDAAAGRPGHRMSGTTRSQVQEHGTDGSARRWRALAVCLVAGFMTLLDVSIVNVALPSVRSGLRMSESGVQWVLSGYSLAFGLVLVPAGRLGDAIGRRPVFLTGLALFTATSALAGAAQSETWLVGARLLQGLAGGLLVPQVSGFIQQLFSGEERGRAFGMLGTTIGFSTAVGPLLGGLLIAVFGAAEGWRWVFYVNLPIGLATLPVAHRLLPPPPHRDAADAPRRDFDPLGVVLLGTGTVLLLLPLVQQQWHGPTKWLLAVAAVAVLAGFALWERRYGRSHEPLVNLQLFEARSFTVGSLVSLLYFAGFTAVFFVFTLYLQNGQHYTALQAGLAITPFALASAMASTAGGRRVQRYGRKLIALGLTVVAVGLALAAAAVHVFSGPYVGWATAGPLLLAGVGSGLVVSPNQALTLREVPVVRAGSAGGVLQTAQRIGSAAGIAAVGSVFFAHLAGPNAWASAFQLSLAVVLGFVLLALIAALSDR</sequence>
<evidence type="ECO:0000313" key="12">
    <source>
        <dbReference type="Proteomes" id="UP001206483"/>
    </source>
</evidence>
<dbReference type="PANTHER" id="PTHR42718:SF39">
    <property type="entry name" value="ACTINORHODIN TRANSPORTER-RELATED"/>
    <property type="match status" value="1"/>
</dbReference>
<evidence type="ECO:0000256" key="5">
    <source>
        <dbReference type="ARBA" id="ARBA00022989"/>
    </source>
</evidence>
<organism evidence="11 12">
    <name type="scientific">Kitasatospora paracochleata</name>
    <dbReference type="NCBI Taxonomy" id="58354"/>
    <lineage>
        <taxon>Bacteria</taxon>
        <taxon>Bacillati</taxon>
        <taxon>Actinomycetota</taxon>
        <taxon>Actinomycetes</taxon>
        <taxon>Kitasatosporales</taxon>
        <taxon>Streptomycetaceae</taxon>
        <taxon>Kitasatospora</taxon>
    </lineage>
</organism>
<comment type="subcellular location">
    <subcellularLocation>
        <location evidence="1">Cell membrane</location>
        <topology evidence="1">Multi-pass membrane protein</topology>
    </subcellularLocation>
</comment>
<dbReference type="PRINTS" id="PR01036">
    <property type="entry name" value="TCRTETB"/>
</dbReference>
<reference evidence="11 12" key="1">
    <citation type="submission" date="2022-06" db="EMBL/GenBank/DDBJ databases">
        <title>Sequencing the genomes of 1000 actinobacteria strains.</title>
        <authorList>
            <person name="Klenk H.-P."/>
        </authorList>
    </citation>
    <scope>NUCLEOTIDE SEQUENCE [LARGE SCALE GENOMIC DNA]</scope>
    <source>
        <strain evidence="11 12">DSM 41656</strain>
    </source>
</reference>
<feature type="domain" description="Major facilitator superfamily (MFS) profile" evidence="10">
    <location>
        <begin position="77"/>
        <end position="528"/>
    </location>
</feature>
<feature type="transmembrane region" description="Helical" evidence="9">
    <location>
        <begin position="504"/>
        <end position="525"/>
    </location>
</feature>
<evidence type="ECO:0000256" key="3">
    <source>
        <dbReference type="ARBA" id="ARBA00022475"/>
    </source>
</evidence>
<name>A0ABT1J7T5_9ACTN</name>
<dbReference type="InterPro" id="IPR011701">
    <property type="entry name" value="MFS"/>
</dbReference>
<evidence type="ECO:0000313" key="11">
    <source>
        <dbReference type="EMBL" id="MCP2313506.1"/>
    </source>
</evidence>
<feature type="compositionally biased region" description="Polar residues" evidence="8">
    <location>
        <begin position="56"/>
        <end position="65"/>
    </location>
</feature>
<dbReference type="InterPro" id="IPR004638">
    <property type="entry name" value="EmrB-like"/>
</dbReference>
<keyword evidence="12" id="KW-1185">Reference proteome</keyword>
<keyword evidence="2" id="KW-0813">Transport</keyword>
<keyword evidence="6 9" id="KW-0472">Membrane</keyword>
<protein>
    <submittedName>
        <fullName evidence="11">EmrB/QacA subfamily drug resistance transporter</fullName>
    </submittedName>
</protein>
<feature type="transmembrane region" description="Helical" evidence="9">
    <location>
        <begin position="143"/>
        <end position="162"/>
    </location>
</feature>
<feature type="transmembrane region" description="Helical" evidence="9">
    <location>
        <begin position="404"/>
        <end position="424"/>
    </location>
</feature>
<dbReference type="PROSITE" id="PS00217">
    <property type="entry name" value="SUGAR_TRANSPORT_2"/>
    <property type="match status" value="1"/>
</dbReference>
<dbReference type="CDD" id="cd17321">
    <property type="entry name" value="MFS_MMR_MDR_like"/>
    <property type="match status" value="1"/>
</dbReference>
<evidence type="ECO:0000256" key="4">
    <source>
        <dbReference type="ARBA" id="ARBA00022692"/>
    </source>
</evidence>
<feature type="transmembrane region" description="Helical" evidence="9">
    <location>
        <begin position="301"/>
        <end position="317"/>
    </location>
</feature>
<feature type="transmembrane region" description="Helical" evidence="9">
    <location>
        <begin position="370"/>
        <end position="392"/>
    </location>
</feature>
<evidence type="ECO:0000256" key="9">
    <source>
        <dbReference type="SAM" id="Phobius"/>
    </source>
</evidence>
<dbReference type="PANTHER" id="PTHR42718">
    <property type="entry name" value="MAJOR FACILITATOR SUPERFAMILY MULTIDRUG TRANSPORTER MFSC"/>
    <property type="match status" value="1"/>
</dbReference>
<feature type="transmembrane region" description="Helical" evidence="9">
    <location>
        <begin position="77"/>
        <end position="99"/>
    </location>
</feature>
<comment type="caution">
    <text evidence="11">The sequence shown here is derived from an EMBL/GenBank/DDBJ whole genome shotgun (WGS) entry which is preliminary data.</text>
</comment>
<keyword evidence="5 9" id="KW-1133">Transmembrane helix</keyword>
<evidence type="ECO:0000256" key="2">
    <source>
        <dbReference type="ARBA" id="ARBA00022448"/>
    </source>
</evidence>
<dbReference type="InterPro" id="IPR005829">
    <property type="entry name" value="Sugar_transporter_CS"/>
</dbReference>
<dbReference type="Gene3D" id="1.20.1250.20">
    <property type="entry name" value="MFS general substrate transporter like domains"/>
    <property type="match status" value="1"/>
</dbReference>
<keyword evidence="7" id="KW-0046">Antibiotic resistance</keyword>
<dbReference type="InterPro" id="IPR020846">
    <property type="entry name" value="MFS_dom"/>
</dbReference>
<keyword evidence="4 9" id="KW-0812">Transmembrane</keyword>
<dbReference type="Pfam" id="PF07690">
    <property type="entry name" value="MFS_1"/>
    <property type="match status" value="1"/>
</dbReference>
<dbReference type="Gene3D" id="1.20.1720.10">
    <property type="entry name" value="Multidrug resistance protein D"/>
    <property type="match status" value="1"/>
</dbReference>
<dbReference type="SUPFAM" id="SSF103473">
    <property type="entry name" value="MFS general substrate transporter"/>
    <property type="match status" value="1"/>
</dbReference>
<dbReference type="PROSITE" id="PS50850">
    <property type="entry name" value="MFS"/>
    <property type="match status" value="1"/>
</dbReference>
<evidence type="ECO:0000256" key="7">
    <source>
        <dbReference type="ARBA" id="ARBA00023251"/>
    </source>
</evidence>
<proteinExistence type="predicted"/>
<feature type="region of interest" description="Disordered" evidence="8">
    <location>
        <begin position="47"/>
        <end position="68"/>
    </location>
</feature>
<dbReference type="InterPro" id="IPR036259">
    <property type="entry name" value="MFS_trans_sf"/>
</dbReference>
<evidence type="ECO:0000259" key="10">
    <source>
        <dbReference type="PROSITE" id="PS50850"/>
    </source>
</evidence>
<feature type="transmembrane region" description="Helical" evidence="9">
    <location>
        <begin position="276"/>
        <end position="295"/>
    </location>
</feature>
<feature type="transmembrane region" description="Helical" evidence="9">
    <location>
        <begin position="479"/>
        <end position="498"/>
    </location>
</feature>
<feature type="transmembrane region" description="Helical" evidence="9">
    <location>
        <begin position="338"/>
        <end position="364"/>
    </location>
</feature>
<evidence type="ECO:0000256" key="8">
    <source>
        <dbReference type="SAM" id="MobiDB-lite"/>
    </source>
</evidence>